<dbReference type="PANTHER" id="PTHR44809">
    <property type="match status" value="1"/>
</dbReference>
<dbReference type="SMART" id="SM00028">
    <property type="entry name" value="TPR"/>
    <property type="match status" value="4"/>
</dbReference>
<feature type="repeat" description="TPR" evidence="1">
    <location>
        <begin position="148"/>
        <end position="181"/>
    </location>
</feature>
<dbReference type="Pfam" id="PF01075">
    <property type="entry name" value="Glyco_transf_9"/>
    <property type="match status" value="1"/>
</dbReference>
<dbReference type="InterPro" id="IPR002201">
    <property type="entry name" value="Glyco_trans_9"/>
</dbReference>
<dbReference type="InterPro" id="IPR011990">
    <property type="entry name" value="TPR-like_helical_dom_sf"/>
</dbReference>
<proteinExistence type="predicted"/>
<evidence type="ECO:0000256" key="1">
    <source>
        <dbReference type="PROSITE-ProRule" id="PRU00339"/>
    </source>
</evidence>
<dbReference type="Proteomes" id="UP000297385">
    <property type="component" value="Unassembled WGS sequence"/>
</dbReference>
<dbReference type="PROSITE" id="PS50005">
    <property type="entry name" value="TPR"/>
    <property type="match status" value="1"/>
</dbReference>
<dbReference type="RefSeq" id="WP_134463285.1">
    <property type="nucleotide sequence ID" value="NZ_JBHMFL010000082.1"/>
</dbReference>
<sequence length="527" mass="58399">MPTDSALPFEETLNAWFNQAEEARLAGEFDIARTLLDRVIGQDPGHADALYTHGLVALASNQLESARSWVERALGVRADPAYYGTLCIIQIKLRAYASALQTAEWGLALEPASLPLNFFMAVILQVQGRSEDAAVVYRRLLELRPDHPQALVNLGVVVKDLGSLSEAERHLRQAVALAPTYLGARASLSQVLLAAGRYEEAWPYFEDRWANFVDADGRPASVRPTLPLPQWKGERPDIASAGQGMPEYGARLLVIPEQGHGDSLQFVRYLPMALERFARVGYICPPSLRRLYEESFAHLPGLVMLDDGLSDLSDWDWHCPLMSLPMAFGTRLDNIPAATYLHADAARSASWRARLVMLPDAGEPRVGLVWAGGHSGLTEDRARSLIPAQIAPLLALPNVRWISLQKTDDPAKRADAASNARLTDWMDDATDFADTAALIDNLDLVVSVDTSVAHLAAAMGKPVWLLNRFAGCWRWLRDRDDSPWYPSVRLFTQSQRGDWDGVLERVAEALLHATGATYRKSYRSFVR</sequence>
<keyword evidence="1" id="KW-0802">TPR repeat</keyword>
<gene>
    <name evidence="2" type="ORF">E2553_29330</name>
</gene>
<dbReference type="AlphaFoldDB" id="A0A4Y8MTF2"/>
<dbReference type="EMBL" id="SNVI01000002">
    <property type="protein sequence ID" value="TFE40816.1"/>
    <property type="molecule type" value="Genomic_DNA"/>
</dbReference>
<reference evidence="2 3" key="1">
    <citation type="submission" date="2019-03" db="EMBL/GenBank/DDBJ databases">
        <title>Complete Genome Sequence of Paraburkholderia dipogonis ICMP 19430T, a Nitrogen-fixing Symbiont of the South African Invasive Legume Dipogon lignosus in New Zealand.</title>
        <authorList>
            <person name="De Meyer S.E."/>
        </authorList>
    </citation>
    <scope>NUCLEOTIDE SEQUENCE [LARGE SCALE GENOMIC DNA]</scope>
    <source>
        <strain evidence="2 3">ICMP 19430</strain>
    </source>
</reference>
<dbReference type="Pfam" id="PF13432">
    <property type="entry name" value="TPR_16"/>
    <property type="match status" value="2"/>
</dbReference>
<dbReference type="InterPro" id="IPR052943">
    <property type="entry name" value="TMTC_O-mannosyl-trnsfr"/>
</dbReference>
<dbReference type="GO" id="GO:0016757">
    <property type="term" value="F:glycosyltransferase activity"/>
    <property type="evidence" value="ECO:0007669"/>
    <property type="project" value="InterPro"/>
</dbReference>
<dbReference type="Gene3D" id="1.25.40.10">
    <property type="entry name" value="Tetratricopeptide repeat domain"/>
    <property type="match status" value="1"/>
</dbReference>
<dbReference type="GeneID" id="97303541"/>
<evidence type="ECO:0000313" key="2">
    <source>
        <dbReference type="EMBL" id="TFE40816.1"/>
    </source>
</evidence>
<dbReference type="Gene3D" id="3.40.50.2000">
    <property type="entry name" value="Glycogen Phosphorylase B"/>
    <property type="match status" value="1"/>
</dbReference>
<accession>A0A4Y8MTF2</accession>
<evidence type="ECO:0000313" key="3">
    <source>
        <dbReference type="Proteomes" id="UP000297385"/>
    </source>
</evidence>
<comment type="caution">
    <text evidence="2">The sequence shown here is derived from an EMBL/GenBank/DDBJ whole genome shotgun (WGS) entry which is preliminary data.</text>
</comment>
<protein>
    <submittedName>
        <fullName evidence="2">Tetratricopeptide repeat protein</fullName>
    </submittedName>
</protein>
<organism evidence="2 3">
    <name type="scientific">Paraburkholderia dipogonis</name>
    <dbReference type="NCBI Taxonomy" id="1211383"/>
    <lineage>
        <taxon>Bacteria</taxon>
        <taxon>Pseudomonadati</taxon>
        <taxon>Pseudomonadota</taxon>
        <taxon>Betaproteobacteria</taxon>
        <taxon>Burkholderiales</taxon>
        <taxon>Burkholderiaceae</taxon>
        <taxon>Paraburkholderia</taxon>
    </lineage>
</organism>
<dbReference type="PANTHER" id="PTHR44809:SF1">
    <property type="entry name" value="PROTEIN O-MANNOSYL-TRANSFERASE TMTC1"/>
    <property type="match status" value="1"/>
</dbReference>
<dbReference type="InterPro" id="IPR019734">
    <property type="entry name" value="TPR_rpt"/>
</dbReference>
<dbReference type="SUPFAM" id="SSF53756">
    <property type="entry name" value="UDP-Glycosyltransferase/glycogen phosphorylase"/>
    <property type="match status" value="1"/>
</dbReference>
<name>A0A4Y8MTF2_9BURK</name>
<dbReference type="SUPFAM" id="SSF48452">
    <property type="entry name" value="TPR-like"/>
    <property type="match status" value="1"/>
</dbReference>